<proteinExistence type="predicted"/>
<dbReference type="Proteomes" id="UP000324800">
    <property type="component" value="Unassembled WGS sequence"/>
</dbReference>
<name>A0A5J4WLK1_9EUKA</name>
<protein>
    <submittedName>
        <fullName evidence="1">Uncharacterized protein</fullName>
    </submittedName>
</protein>
<organism evidence="1 2">
    <name type="scientific">Streblomastix strix</name>
    <dbReference type="NCBI Taxonomy" id="222440"/>
    <lineage>
        <taxon>Eukaryota</taxon>
        <taxon>Metamonada</taxon>
        <taxon>Preaxostyla</taxon>
        <taxon>Oxymonadida</taxon>
        <taxon>Streblomastigidae</taxon>
        <taxon>Streblomastix</taxon>
    </lineage>
</organism>
<dbReference type="EMBL" id="SNRW01001603">
    <property type="protein sequence ID" value="KAA6395741.1"/>
    <property type="molecule type" value="Genomic_DNA"/>
</dbReference>
<accession>A0A5J4WLK1</accession>
<comment type="caution">
    <text evidence="1">The sequence shown here is derived from an EMBL/GenBank/DDBJ whole genome shotgun (WGS) entry which is preliminary data.</text>
</comment>
<evidence type="ECO:0000313" key="1">
    <source>
        <dbReference type="EMBL" id="KAA6395741.1"/>
    </source>
</evidence>
<sequence>MIVHIRTWESRWRKYWARKWQFKHQRSSYWAIRIDSLQSEIWVNSDEYDRTGRQQHQRAGQALQVAIENGLDGHNNIEQIAHAFAMLCMGANAVAQLRVLTNAPRELRGVVGGSILPADIFSDDSIESIKRNLDLRKVDQLNNMNYNKFHPGYELKYIYKEISQIKKIKVLLNN</sequence>
<dbReference type="AlphaFoldDB" id="A0A5J4WLK1"/>
<gene>
    <name evidence="1" type="ORF">EZS28_008729</name>
</gene>
<reference evidence="1 2" key="1">
    <citation type="submission" date="2019-03" db="EMBL/GenBank/DDBJ databases">
        <title>Single cell metagenomics reveals metabolic interactions within the superorganism composed of flagellate Streblomastix strix and complex community of Bacteroidetes bacteria on its surface.</title>
        <authorList>
            <person name="Treitli S.C."/>
            <person name="Kolisko M."/>
            <person name="Husnik F."/>
            <person name="Keeling P."/>
            <person name="Hampl V."/>
        </authorList>
    </citation>
    <scope>NUCLEOTIDE SEQUENCE [LARGE SCALE GENOMIC DNA]</scope>
    <source>
        <strain evidence="1">ST1C</strain>
    </source>
</reference>
<evidence type="ECO:0000313" key="2">
    <source>
        <dbReference type="Proteomes" id="UP000324800"/>
    </source>
</evidence>